<accession>A0ACB8QXF2</accession>
<protein>
    <submittedName>
        <fullName evidence="1">Cytochrome P450</fullName>
    </submittedName>
</protein>
<reference evidence="1" key="2">
    <citation type="journal article" date="2022" name="New Phytol.">
        <title>Evolutionary transition to the ectomycorrhizal habit in the genomes of a hyperdiverse lineage of mushroom-forming fungi.</title>
        <authorList>
            <person name="Looney B."/>
            <person name="Miyauchi S."/>
            <person name="Morin E."/>
            <person name="Drula E."/>
            <person name="Courty P.E."/>
            <person name="Kohler A."/>
            <person name="Kuo A."/>
            <person name="LaButti K."/>
            <person name="Pangilinan J."/>
            <person name="Lipzen A."/>
            <person name="Riley R."/>
            <person name="Andreopoulos W."/>
            <person name="He G."/>
            <person name="Johnson J."/>
            <person name="Nolan M."/>
            <person name="Tritt A."/>
            <person name="Barry K.W."/>
            <person name="Grigoriev I.V."/>
            <person name="Nagy L.G."/>
            <person name="Hibbett D."/>
            <person name="Henrissat B."/>
            <person name="Matheny P.B."/>
            <person name="Labbe J."/>
            <person name="Martin F.M."/>
        </authorList>
    </citation>
    <scope>NUCLEOTIDE SEQUENCE</scope>
    <source>
        <strain evidence="1">EC-137</strain>
    </source>
</reference>
<dbReference type="Proteomes" id="UP000814128">
    <property type="component" value="Unassembled WGS sequence"/>
</dbReference>
<reference evidence="1" key="1">
    <citation type="submission" date="2021-02" db="EMBL/GenBank/DDBJ databases">
        <authorList>
            <consortium name="DOE Joint Genome Institute"/>
            <person name="Ahrendt S."/>
            <person name="Looney B.P."/>
            <person name="Miyauchi S."/>
            <person name="Morin E."/>
            <person name="Drula E."/>
            <person name="Courty P.E."/>
            <person name="Chicoki N."/>
            <person name="Fauchery L."/>
            <person name="Kohler A."/>
            <person name="Kuo A."/>
            <person name="Labutti K."/>
            <person name="Pangilinan J."/>
            <person name="Lipzen A."/>
            <person name="Riley R."/>
            <person name="Andreopoulos W."/>
            <person name="He G."/>
            <person name="Johnson J."/>
            <person name="Barry K.W."/>
            <person name="Grigoriev I.V."/>
            <person name="Nagy L."/>
            <person name="Hibbett D."/>
            <person name="Henrissat B."/>
            <person name="Matheny P.B."/>
            <person name="Labbe J."/>
            <person name="Martin F."/>
        </authorList>
    </citation>
    <scope>NUCLEOTIDE SEQUENCE</scope>
    <source>
        <strain evidence="1">EC-137</strain>
    </source>
</reference>
<gene>
    <name evidence="1" type="ORF">K488DRAFT_41570</name>
</gene>
<keyword evidence="2" id="KW-1185">Reference proteome</keyword>
<evidence type="ECO:0000313" key="2">
    <source>
        <dbReference type="Proteomes" id="UP000814128"/>
    </source>
</evidence>
<organism evidence="1 2">
    <name type="scientific">Vararia minispora EC-137</name>
    <dbReference type="NCBI Taxonomy" id="1314806"/>
    <lineage>
        <taxon>Eukaryota</taxon>
        <taxon>Fungi</taxon>
        <taxon>Dikarya</taxon>
        <taxon>Basidiomycota</taxon>
        <taxon>Agaricomycotina</taxon>
        <taxon>Agaricomycetes</taxon>
        <taxon>Russulales</taxon>
        <taxon>Lachnocladiaceae</taxon>
        <taxon>Vararia</taxon>
    </lineage>
</organism>
<dbReference type="EMBL" id="MU273474">
    <property type="protein sequence ID" value="KAI0036247.1"/>
    <property type="molecule type" value="Genomic_DNA"/>
</dbReference>
<comment type="caution">
    <text evidence="1">The sequence shown here is derived from an EMBL/GenBank/DDBJ whole genome shotgun (WGS) entry which is preliminary data.</text>
</comment>
<evidence type="ECO:0000313" key="1">
    <source>
        <dbReference type="EMBL" id="KAI0036247.1"/>
    </source>
</evidence>
<name>A0ACB8QXF2_9AGAM</name>
<proteinExistence type="predicted"/>
<sequence>MTHPRAISFDFSVVDKGALALVGISSLVYVLLWLRGRRSRSALRDMTGPPRVSWIWGSSPAGAPVWDVPRLQLDWMKSYGRTFKFHGLLGETTLYAGDLHAAAHVLSNSKYERSPLIRATLAFIGTSGILSVEGAQHKRQRRVMNPAFGLIELRKHTEVFVSKANELCSIWKDMCNNSDRDDGSVKVDAFEWMNKVTLDIICLAGFNYDTAALRSTNDQPNEMNKAVRTMFSFELNEPIFVLQTVFPILRLIPTRRMRQIRESQELIQRIGKRLIVEKKNALLKGSGNEGGPSAMKKNDIEGSDLLSLLIKANMAADLPENLRLGDEDILAQVPTFIVAGHETTSTAVTWGLFALSCAPRVQEKLRAELRQVATDTPSMDELNALPYLDMVLREVLRLYSPSPAVRRNPSEDDVIPLSKPYTDKSGTLHHEVVVSKGDCVAVPISALHVAEDIWGWDAGEFRPERWESVPEAVKQIPNMWGNVLAFVSGSRSCIGYRFAVIEYVKALLFSLVRSFEFGLAVTPAEVIRKTAVVVRPWLSTNPTAGAQLPLTIRPVTE</sequence>